<evidence type="ECO:0000313" key="3">
    <source>
        <dbReference type="Proteomes" id="UP001200110"/>
    </source>
</evidence>
<feature type="signal peptide" evidence="1">
    <location>
        <begin position="1"/>
        <end position="35"/>
    </location>
</feature>
<keyword evidence="1" id="KW-0732">Signal</keyword>
<comment type="caution">
    <text evidence="2">The sequence shown here is derived from an EMBL/GenBank/DDBJ whole genome shotgun (WGS) entry which is preliminary data.</text>
</comment>
<gene>
    <name evidence="2" type="ORF">L5G33_18870</name>
</gene>
<organism evidence="2 3">
    <name type="scientific">Gordonia liuliyuniae</name>
    <dbReference type="NCBI Taxonomy" id="2911517"/>
    <lineage>
        <taxon>Bacteria</taxon>
        <taxon>Bacillati</taxon>
        <taxon>Actinomycetota</taxon>
        <taxon>Actinomycetes</taxon>
        <taxon>Mycobacteriales</taxon>
        <taxon>Gordoniaceae</taxon>
        <taxon>Gordonia</taxon>
    </lineage>
</organism>
<dbReference type="Gene3D" id="2.60.40.1650">
    <property type="entry name" value="Porin MspA (Ig-like beta-sandwich domain)"/>
    <property type="match status" value="1"/>
</dbReference>
<proteinExistence type="predicted"/>
<keyword evidence="3" id="KW-1185">Reference proteome</keyword>
<reference evidence="2 3" key="1">
    <citation type="submission" date="2022-01" db="EMBL/GenBank/DDBJ databases">
        <authorList>
            <person name="Huang Y."/>
        </authorList>
    </citation>
    <scope>NUCLEOTIDE SEQUENCE [LARGE SCALE GENOMIC DNA]</scope>
    <source>
        <strain evidence="2 3">HY366</strain>
    </source>
</reference>
<evidence type="ECO:0000256" key="1">
    <source>
        <dbReference type="SAM" id="SignalP"/>
    </source>
</evidence>
<protein>
    <submittedName>
        <fullName evidence="2">MspA family porin</fullName>
    </submittedName>
</protein>
<dbReference type="InterPro" id="IPR015286">
    <property type="entry name" value="Porin_fam_mycobact-type"/>
</dbReference>
<dbReference type="EMBL" id="JAKKOR010000014">
    <property type="protein sequence ID" value="MCF8590523.1"/>
    <property type="molecule type" value="Genomic_DNA"/>
</dbReference>
<accession>A0ABS9IY74</accession>
<sequence length="210" mass="20849">MSKKATTIARRAAAVAAVSAVGAAGLMINAGDADAARLPSGSKTSTGIDGQVVKLKRSAESARGLHSVANNGAGRSAAVSGTYKATLSKGTGSMTVGYLVGCQVNITGLSGGLSGSISQSGPSLSGALSVPLQPGEVKFIKGDSLALKKGKGTVMVDGFQINVEQCGGYASARSVVQVLAADGFTNEDDAISADSGYVQSTLYGKPFSLN</sequence>
<name>A0ABS9IY74_9ACTN</name>
<dbReference type="RefSeq" id="WP_236999717.1">
    <property type="nucleotide sequence ID" value="NZ_JAKKOR010000014.1"/>
</dbReference>
<feature type="chain" id="PRO_5047055447" evidence="1">
    <location>
        <begin position="36"/>
        <end position="210"/>
    </location>
</feature>
<dbReference type="Pfam" id="PF09203">
    <property type="entry name" value="MspA"/>
    <property type="match status" value="1"/>
</dbReference>
<dbReference type="Proteomes" id="UP001200110">
    <property type="component" value="Unassembled WGS sequence"/>
</dbReference>
<evidence type="ECO:0000313" key="2">
    <source>
        <dbReference type="EMBL" id="MCF8590523.1"/>
    </source>
</evidence>